<dbReference type="InterPro" id="IPR000276">
    <property type="entry name" value="GPCR_Rhodpsn"/>
</dbReference>
<sequence>MAKNDGISLPLVILGSCFYFFAYAFAITGNCFVLSVCYKRSGSSSLRWFIANLAIADLTFALLSILDIISFLWTWVGGQVTCKIQCFWIEACYTTSIMTLVLISFQRIRAVLHPFNARLSDAEGAKRKVVALWLGSLVVCSPLLYAYQVVTLDLSGQIICTNRPFGDLGRQIYYSIHAVCFFIVPLVYMIYAQTAIFLALIRSSRRVFPTQNAFATSYTNRHRKVAKTLAALTLAFIICWSPFMIVRTLMYFHLLSEGHVWRASQLLVMLNTVLDPILYGIYGENLNFRQYLRRIITR</sequence>
<dbReference type="Gene3D" id="1.20.1070.10">
    <property type="entry name" value="Rhodopsin 7-helix transmembrane proteins"/>
    <property type="match status" value="1"/>
</dbReference>
<dbReference type="CDD" id="cd00637">
    <property type="entry name" value="7tm_classA_rhodopsin-like"/>
    <property type="match status" value="1"/>
</dbReference>
<evidence type="ECO:0000313" key="11">
    <source>
        <dbReference type="Proteomes" id="UP001159405"/>
    </source>
</evidence>
<keyword evidence="5 8" id="KW-0472">Membrane</keyword>
<protein>
    <recommendedName>
        <fullName evidence="9">G-protein coupled receptors family 1 profile domain-containing protein</fullName>
    </recommendedName>
</protein>
<dbReference type="PROSITE" id="PS50262">
    <property type="entry name" value="G_PROTEIN_RECEP_F1_2"/>
    <property type="match status" value="1"/>
</dbReference>
<keyword evidence="6" id="KW-0675">Receptor</keyword>
<feature type="transmembrane region" description="Helical" evidence="8">
    <location>
        <begin position="87"/>
        <end position="108"/>
    </location>
</feature>
<organism evidence="10 11">
    <name type="scientific">Porites lobata</name>
    <dbReference type="NCBI Taxonomy" id="104759"/>
    <lineage>
        <taxon>Eukaryota</taxon>
        <taxon>Metazoa</taxon>
        <taxon>Cnidaria</taxon>
        <taxon>Anthozoa</taxon>
        <taxon>Hexacorallia</taxon>
        <taxon>Scleractinia</taxon>
        <taxon>Fungiina</taxon>
        <taxon>Poritidae</taxon>
        <taxon>Porites</taxon>
    </lineage>
</organism>
<feature type="transmembrane region" description="Helical" evidence="8">
    <location>
        <begin position="172"/>
        <end position="201"/>
    </location>
</feature>
<dbReference type="Proteomes" id="UP001159405">
    <property type="component" value="Unassembled WGS sequence"/>
</dbReference>
<dbReference type="PANTHER" id="PTHR45695:SF9">
    <property type="entry name" value="LEUCOKININ RECEPTOR"/>
    <property type="match status" value="1"/>
</dbReference>
<dbReference type="SUPFAM" id="SSF81321">
    <property type="entry name" value="Family A G protein-coupled receptor-like"/>
    <property type="match status" value="1"/>
</dbReference>
<dbReference type="PRINTS" id="PR00237">
    <property type="entry name" value="GPCRRHODOPSN"/>
</dbReference>
<evidence type="ECO:0000313" key="10">
    <source>
        <dbReference type="EMBL" id="CAH3116896.1"/>
    </source>
</evidence>
<dbReference type="EMBL" id="CALNXK010000030">
    <property type="protein sequence ID" value="CAH3116896.1"/>
    <property type="molecule type" value="Genomic_DNA"/>
</dbReference>
<feature type="domain" description="G-protein coupled receptors family 1 profile" evidence="9">
    <location>
        <begin position="29"/>
        <end position="279"/>
    </location>
</feature>
<evidence type="ECO:0000256" key="5">
    <source>
        <dbReference type="ARBA" id="ARBA00023136"/>
    </source>
</evidence>
<name>A0ABN8NQR4_9CNID</name>
<keyword evidence="2 8" id="KW-0812">Transmembrane</keyword>
<evidence type="ECO:0000256" key="3">
    <source>
        <dbReference type="ARBA" id="ARBA00022989"/>
    </source>
</evidence>
<dbReference type="InterPro" id="IPR017452">
    <property type="entry name" value="GPCR_Rhodpsn_7TM"/>
</dbReference>
<evidence type="ECO:0000259" key="9">
    <source>
        <dbReference type="PROSITE" id="PS50262"/>
    </source>
</evidence>
<evidence type="ECO:0000256" key="7">
    <source>
        <dbReference type="ARBA" id="ARBA00023224"/>
    </source>
</evidence>
<accession>A0ABN8NQR4</accession>
<comment type="subcellular location">
    <subcellularLocation>
        <location evidence="1">Membrane</location>
        <topology evidence="1">Multi-pass membrane protein</topology>
    </subcellularLocation>
</comment>
<gene>
    <name evidence="10" type="ORF">PLOB_00025539</name>
</gene>
<feature type="transmembrane region" description="Helical" evidence="8">
    <location>
        <begin position="229"/>
        <end position="254"/>
    </location>
</feature>
<keyword evidence="7" id="KW-0807">Transducer</keyword>
<evidence type="ECO:0000256" key="2">
    <source>
        <dbReference type="ARBA" id="ARBA00022692"/>
    </source>
</evidence>
<comment type="caution">
    <text evidence="10">The sequence shown here is derived from an EMBL/GenBank/DDBJ whole genome shotgun (WGS) entry which is preliminary data.</text>
</comment>
<keyword evidence="4" id="KW-0297">G-protein coupled receptor</keyword>
<feature type="non-terminal residue" evidence="10">
    <location>
        <position position="298"/>
    </location>
</feature>
<feature type="transmembrane region" description="Helical" evidence="8">
    <location>
        <begin position="49"/>
        <end position="75"/>
    </location>
</feature>
<evidence type="ECO:0000256" key="8">
    <source>
        <dbReference type="SAM" id="Phobius"/>
    </source>
</evidence>
<reference evidence="10 11" key="1">
    <citation type="submission" date="2022-05" db="EMBL/GenBank/DDBJ databases">
        <authorList>
            <consortium name="Genoscope - CEA"/>
            <person name="William W."/>
        </authorList>
    </citation>
    <scope>NUCLEOTIDE SEQUENCE [LARGE SCALE GENOMIC DNA]</scope>
</reference>
<keyword evidence="3 8" id="KW-1133">Transmembrane helix</keyword>
<feature type="transmembrane region" description="Helical" evidence="8">
    <location>
        <begin position="260"/>
        <end position="282"/>
    </location>
</feature>
<dbReference type="PANTHER" id="PTHR45695">
    <property type="entry name" value="LEUCOKININ RECEPTOR-RELATED"/>
    <property type="match status" value="1"/>
</dbReference>
<dbReference type="PROSITE" id="PS51257">
    <property type="entry name" value="PROKAR_LIPOPROTEIN"/>
    <property type="match status" value="1"/>
</dbReference>
<feature type="transmembrane region" description="Helical" evidence="8">
    <location>
        <begin position="129"/>
        <end position="147"/>
    </location>
</feature>
<keyword evidence="11" id="KW-1185">Reference proteome</keyword>
<evidence type="ECO:0000256" key="1">
    <source>
        <dbReference type="ARBA" id="ARBA00004141"/>
    </source>
</evidence>
<dbReference type="Pfam" id="PF00001">
    <property type="entry name" value="7tm_1"/>
    <property type="match status" value="1"/>
</dbReference>
<evidence type="ECO:0000256" key="4">
    <source>
        <dbReference type="ARBA" id="ARBA00023040"/>
    </source>
</evidence>
<proteinExistence type="predicted"/>
<evidence type="ECO:0000256" key="6">
    <source>
        <dbReference type="ARBA" id="ARBA00023170"/>
    </source>
</evidence>
<feature type="transmembrane region" description="Helical" evidence="8">
    <location>
        <begin position="12"/>
        <end position="37"/>
    </location>
</feature>